<name>A0ABY6ZK08_9BACL</name>
<gene>
    <name evidence="1" type="ORF">NZD89_03225</name>
</gene>
<proteinExistence type="predicted"/>
<evidence type="ECO:0000313" key="2">
    <source>
        <dbReference type="Proteomes" id="UP001164761"/>
    </source>
</evidence>
<protein>
    <recommendedName>
        <fullName evidence="3">Spore germination protein GerPA/GerPF</fullName>
    </recommendedName>
</protein>
<dbReference type="RefSeq" id="WP_268006388.1">
    <property type="nucleotide sequence ID" value="NZ_BSUT01000001.1"/>
</dbReference>
<dbReference type="EMBL" id="CP104067">
    <property type="protein sequence ID" value="WAH42516.1"/>
    <property type="molecule type" value="Genomic_DNA"/>
</dbReference>
<dbReference type="Proteomes" id="UP001164761">
    <property type="component" value="Chromosome"/>
</dbReference>
<reference evidence="1" key="1">
    <citation type="submission" date="2022-08" db="EMBL/GenBank/DDBJ databases">
        <title>Alicyclobacillus fastidiosus DSM 17978, complete genome.</title>
        <authorList>
            <person name="Wang Q."/>
            <person name="Cai R."/>
            <person name="Wang Z."/>
        </authorList>
    </citation>
    <scope>NUCLEOTIDE SEQUENCE</scope>
    <source>
        <strain evidence="1">DSM 17978</strain>
    </source>
</reference>
<keyword evidence="2" id="KW-1185">Reference proteome</keyword>
<sequence length="105" mass="11462">MNSYFSPSFVIGSIRIGTVTSASALNVGNNWPTNFQSHTKHNQGFGNIHGTNHQIRGAQSFLNDPDVFDMMNVSPDSEVPDWLKAVIKPKQPLTKMDGDRSSGNG</sequence>
<evidence type="ECO:0008006" key="3">
    <source>
        <dbReference type="Google" id="ProtNLM"/>
    </source>
</evidence>
<organism evidence="1 2">
    <name type="scientific">Alicyclobacillus fastidiosus</name>
    <dbReference type="NCBI Taxonomy" id="392011"/>
    <lineage>
        <taxon>Bacteria</taxon>
        <taxon>Bacillati</taxon>
        <taxon>Bacillota</taxon>
        <taxon>Bacilli</taxon>
        <taxon>Bacillales</taxon>
        <taxon>Alicyclobacillaceae</taxon>
        <taxon>Alicyclobacillus</taxon>
    </lineage>
</organism>
<evidence type="ECO:0000313" key="1">
    <source>
        <dbReference type="EMBL" id="WAH42516.1"/>
    </source>
</evidence>
<accession>A0ABY6ZK08</accession>